<dbReference type="ExpressionAtlas" id="A0A1D6F1T7">
    <property type="expression patterns" value="baseline and differential"/>
</dbReference>
<feature type="domain" description="DUF7699" evidence="2">
    <location>
        <begin position="196"/>
        <end position="255"/>
    </location>
</feature>
<evidence type="ECO:0000313" key="3">
    <source>
        <dbReference type="EMBL" id="ONM25397.1"/>
    </source>
</evidence>
<evidence type="ECO:0000256" key="1">
    <source>
        <dbReference type="SAM" id="MobiDB-lite"/>
    </source>
</evidence>
<sequence>MPVTRRRAAVAAVAQEEGRDAAIYISSDSDAGSDPEDSESEEEEDTSDEDFIDVSDSEADDGESSDEEGEEDSESEAEAEAEQLGADRSEVACNKIAGLLSSNILEPLYLSPCNFRTDPQSFKHSQNKEFPVGGRSLEGLKLAEYKVYLKKNGLSQTGGMDTCVDRIVLHWRFKDADPRRIYPRSSFCINCKGDVCRGDAVLFKQKVYEKSGKRHAKCIGNRIVAGKVIKESYGKQKQQHTFTTTLLVSIDSSVLEQRTWEITTFASVACQRAQPIQNDDFSSALKGKKKLHKEKHKSRSERPHRQSNITELDKGKKRPAQSSKSDLPNKRSKKEGSQVPSRKKDTGGRMAKKNGPCQDKSICTGQNSSLCKDNREKHSHATFQKKCHAEPLNNGPSGSGWNRTAGGHSQFEGRHITPASHVEANHGNFVSVQHPCVERLQRPTQSREVALAHPGGGHPYVLSSAAMGLRHQNGATAGVHAPAYFRGLPLSQQRAAFPSASTPQTGYHPHPEELFVAPHFRYPRGSAGFRR</sequence>
<feature type="region of interest" description="Disordered" evidence="1">
    <location>
        <begin position="281"/>
        <end position="365"/>
    </location>
</feature>
<feature type="compositionally biased region" description="Basic residues" evidence="1">
    <location>
        <begin position="286"/>
        <end position="299"/>
    </location>
</feature>
<dbReference type="AlphaFoldDB" id="A0A1D6F1T7"/>
<feature type="region of interest" description="Disordered" evidence="1">
    <location>
        <begin position="17"/>
        <end position="86"/>
    </location>
</feature>
<dbReference type="IntAct" id="A0A1D6F1T7">
    <property type="interactions" value="3"/>
</dbReference>
<feature type="compositionally biased region" description="Acidic residues" evidence="1">
    <location>
        <begin position="31"/>
        <end position="81"/>
    </location>
</feature>
<dbReference type="PANTHER" id="PTHR35323:SF2">
    <property type="entry name" value="SAP DOMAIN-CONTAINING PROTEIN"/>
    <property type="match status" value="1"/>
</dbReference>
<evidence type="ECO:0000259" key="2">
    <source>
        <dbReference type="Pfam" id="PF24766"/>
    </source>
</evidence>
<dbReference type="Pfam" id="PF24766">
    <property type="entry name" value="DUF7699"/>
    <property type="match status" value="1"/>
</dbReference>
<reference evidence="3" key="1">
    <citation type="submission" date="2015-12" db="EMBL/GenBank/DDBJ databases">
        <title>Update maize B73 reference genome by single molecule sequencing technologies.</title>
        <authorList>
            <consortium name="Maize Genome Sequencing Project"/>
            <person name="Ware D."/>
        </authorList>
    </citation>
    <scope>NUCLEOTIDE SEQUENCE [LARGE SCALE GENOMIC DNA]</scope>
    <source>
        <tissue evidence="3">Seedling</tissue>
    </source>
</reference>
<dbReference type="SMR" id="A0A1D6F1T7"/>
<dbReference type="InParanoid" id="A0A1D6F1T7"/>
<dbReference type="EMBL" id="CM007648">
    <property type="protein sequence ID" value="ONM25397.1"/>
    <property type="molecule type" value="Genomic_DNA"/>
</dbReference>
<dbReference type="InterPro" id="IPR056116">
    <property type="entry name" value="DUF7699"/>
</dbReference>
<name>A0A1D6F1T7_MAIZE</name>
<dbReference type="PANTHER" id="PTHR35323">
    <property type="entry name" value="SAP DOMAIN-CONTAINING PROTEIN"/>
    <property type="match status" value="1"/>
</dbReference>
<proteinExistence type="predicted"/>
<protein>
    <submittedName>
        <fullName evidence="3">SAP domain-containing protein</fullName>
    </submittedName>
</protein>
<organism evidence="3">
    <name type="scientific">Zea mays</name>
    <name type="common">Maize</name>
    <dbReference type="NCBI Taxonomy" id="4577"/>
    <lineage>
        <taxon>Eukaryota</taxon>
        <taxon>Viridiplantae</taxon>
        <taxon>Streptophyta</taxon>
        <taxon>Embryophyta</taxon>
        <taxon>Tracheophyta</taxon>
        <taxon>Spermatophyta</taxon>
        <taxon>Magnoliopsida</taxon>
        <taxon>Liliopsida</taxon>
        <taxon>Poales</taxon>
        <taxon>Poaceae</taxon>
        <taxon>PACMAD clade</taxon>
        <taxon>Panicoideae</taxon>
        <taxon>Andropogonodae</taxon>
        <taxon>Andropogoneae</taxon>
        <taxon>Tripsacinae</taxon>
        <taxon>Zea</taxon>
    </lineage>
</organism>
<gene>
    <name evidence="3" type="ORF">ZEAMMB73_Zm00001d006884</name>
</gene>
<accession>A0A1D6F1T7</accession>